<dbReference type="RefSeq" id="WP_126447904.1">
    <property type="nucleotide sequence ID" value="NZ_CP034549.1"/>
</dbReference>
<evidence type="ECO:0000313" key="14">
    <source>
        <dbReference type="Proteomes" id="UP000279600"/>
    </source>
</evidence>
<comment type="catalytic activity">
    <reaction evidence="10">
        <text>L-leucine + 2-oxoglutarate = 4-methyl-2-oxopentanoate + L-glutamate</text>
        <dbReference type="Rhea" id="RHEA:18321"/>
        <dbReference type="ChEBI" id="CHEBI:16810"/>
        <dbReference type="ChEBI" id="CHEBI:17865"/>
        <dbReference type="ChEBI" id="CHEBI:29985"/>
        <dbReference type="ChEBI" id="CHEBI:57427"/>
        <dbReference type="EC" id="2.6.1.42"/>
    </reaction>
</comment>
<dbReference type="Gene3D" id="3.30.470.10">
    <property type="match status" value="1"/>
</dbReference>
<dbReference type="PANTHER" id="PTHR42743:SF11">
    <property type="entry name" value="AMINODEOXYCHORISMATE LYASE"/>
    <property type="match status" value="1"/>
</dbReference>
<dbReference type="Proteomes" id="UP000279600">
    <property type="component" value="Chromosome"/>
</dbReference>
<accession>A0A3S9MZ45</accession>
<protein>
    <recommendedName>
        <fullName evidence="6">branched-chain-amino-acid transaminase</fullName>
        <ecNumber evidence="6">2.6.1.42</ecNumber>
    </recommendedName>
</protein>
<dbReference type="EC" id="2.6.1.42" evidence="6"/>
<gene>
    <name evidence="13" type="ORF">EJ995_09415</name>
</gene>
<dbReference type="PANTHER" id="PTHR42743">
    <property type="entry name" value="AMINO-ACID AMINOTRANSFERASE"/>
    <property type="match status" value="1"/>
</dbReference>
<sequence>MILLNGNLVAQNDATISYNNRGTYYGDGLFETIRCFKTAPIFLESHYFRLMSSMRMLRMEIPDNFTLEFFKEQIDLLHNQQSSSLDHSRIRITVWRKQGGYYTPTDNNVQWSMELSTLDQVFTDSTNYEVELFKDFYVQASLLTNLKTTTKTVNILAGIFAEENDYQDMLLLNDNKMVAECISGNLFLRQGNIIKTPPLSDGCLNGIMREQVLTQIKRMMSYEFKEESITPFELQRADELFFTNSIQGIKSITKYRKKSYTQEAAQELREYFNEKLLC</sequence>
<evidence type="ECO:0000256" key="7">
    <source>
        <dbReference type="ARBA" id="ARBA00022898"/>
    </source>
</evidence>
<comment type="pathway">
    <text evidence="4">Amino-acid biosynthesis; L-leucine biosynthesis; L-leucine from 3-methyl-2-oxobutanoate: step 4/4.</text>
</comment>
<evidence type="ECO:0000256" key="8">
    <source>
        <dbReference type="ARBA" id="ARBA00048212"/>
    </source>
</evidence>
<comment type="cofactor">
    <cofactor evidence="1 12">
        <name>pyridoxal 5'-phosphate</name>
        <dbReference type="ChEBI" id="CHEBI:597326"/>
    </cofactor>
</comment>
<dbReference type="GO" id="GO:0008652">
    <property type="term" value="P:amino acid biosynthetic process"/>
    <property type="evidence" value="ECO:0007669"/>
    <property type="project" value="UniProtKB-ARBA"/>
</dbReference>
<evidence type="ECO:0000256" key="2">
    <source>
        <dbReference type="ARBA" id="ARBA00004824"/>
    </source>
</evidence>
<dbReference type="InterPro" id="IPR001544">
    <property type="entry name" value="Aminotrans_IV"/>
</dbReference>
<dbReference type="InterPro" id="IPR043132">
    <property type="entry name" value="BCAT-like_C"/>
</dbReference>
<comment type="catalytic activity">
    <reaction evidence="8">
        <text>L-valine + 2-oxoglutarate = 3-methyl-2-oxobutanoate + L-glutamate</text>
        <dbReference type="Rhea" id="RHEA:24813"/>
        <dbReference type="ChEBI" id="CHEBI:11851"/>
        <dbReference type="ChEBI" id="CHEBI:16810"/>
        <dbReference type="ChEBI" id="CHEBI:29985"/>
        <dbReference type="ChEBI" id="CHEBI:57762"/>
        <dbReference type="EC" id="2.6.1.42"/>
    </reaction>
</comment>
<keyword evidence="7 12" id="KW-0663">Pyridoxal phosphate</keyword>
<name>A0A3S9MZ45_9FLAO</name>
<comment type="similarity">
    <text evidence="5 11">Belongs to the class-IV pyridoxal-phosphate-dependent aminotransferase family.</text>
</comment>
<evidence type="ECO:0000256" key="6">
    <source>
        <dbReference type="ARBA" id="ARBA00013053"/>
    </source>
</evidence>
<organism evidence="13 14">
    <name type="scientific">Nonlabens ponticola</name>
    <dbReference type="NCBI Taxonomy" id="2496866"/>
    <lineage>
        <taxon>Bacteria</taxon>
        <taxon>Pseudomonadati</taxon>
        <taxon>Bacteroidota</taxon>
        <taxon>Flavobacteriia</taxon>
        <taxon>Flavobacteriales</taxon>
        <taxon>Flavobacteriaceae</taxon>
        <taxon>Nonlabens</taxon>
    </lineage>
</organism>
<dbReference type="Pfam" id="PF01063">
    <property type="entry name" value="Aminotran_4"/>
    <property type="match status" value="1"/>
</dbReference>
<dbReference type="EMBL" id="CP034549">
    <property type="protein sequence ID" value="AZQ44450.1"/>
    <property type="molecule type" value="Genomic_DNA"/>
</dbReference>
<keyword evidence="14" id="KW-1185">Reference proteome</keyword>
<dbReference type="InterPro" id="IPR036038">
    <property type="entry name" value="Aminotransferase-like"/>
</dbReference>
<dbReference type="GO" id="GO:0046394">
    <property type="term" value="P:carboxylic acid biosynthetic process"/>
    <property type="evidence" value="ECO:0007669"/>
    <property type="project" value="UniProtKB-ARBA"/>
</dbReference>
<dbReference type="InterPro" id="IPR018300">
    <property type="entry name" value="Aminotrans_IV_CS"/>
</dbReference>
<evidence type="ECO:0000256" key="3">
    <source>
        <dbReference type="ARBA" id="ARBA00004931"/>
    </source>
</evidence>
<dbReference type="InterPro" id="IPR050571">
    <property type="entry name" value="Class-IV_PLP-Dep_Aminotrnsfr"/>
</dbReference>
<evidence type="ECO:0000313" key="13">
    <source>
        <dbReference type="EMBL" id="AZQ44450.1"/>
    </source>
</evidence>
<dbReference type="AlphaFoldDB" id="A0A3S9MZ45"/>
<evidence type="ECO:0000256" key="12">
    <source>
        <dbReference type="RuleBase" id="RU004516"/>
    </source>
</evidence>
<dbReference type="GO" id="GO:0004084">
    <property type="term" value="F:branched-chain-amino-acid transaminase activity"/>
    <property type="evidence" value="ECO:0007669"/>
    <property type="project" value="UniProtKB-EC"/>
</dbReference>
<keyword evidence="13" id="KW-0032">Aminotransferase</keyword>
<evidence type="ECO:0000256" key="5">
    <source>
        <dbReference type="ARBA" id="ARBA00009320"/>
    </source>
</evidence>
<proteinExistence type="inferred from homology"/>
<evidence type="ECO:0000256" key="9">
    <source>
        <dbReference type="ARBA" id="ARBA00048798"/>
    </source>
</evidence>
<dbReference type="Gene3D" id="3.20.10.10">
    <property type="entry name" value="D-amino Acid Aminotransferase, subunit A, domain 2"/>
    <property type="match status" value="1"/>
</dbReference>
<comment type="catalytic activity">
    <reaction evidence="9">
        <text>L-isoleucine + 2-oxoglutarate = (S)-3-methyl-2-oxopentanoate + L-glutamate</text>
        <dbReference type="Rhea" id="RHEA:24801"/>
        <dbReference type="ChEBI" id="CHEBI:16810"/>
        <dbReference type="ChEBI" id="CHEBI:29985"/>
        <dbReference type="ChEBI" id="CHEBI:35146"/>
        <dbReference type="ChEBI" id="CHEBI:58045"/>
        <dbReference type="EC" id="2.6.1.42"/>
    </reaction>
</comment>
<evidence type="ECO:0000256" key="11">
    <source>
        <dbReference type="RuleBase" id="RU004106"/>
    </source>
</evidence>
<comment type="pathway">
    <text evidence="3">Amino-acid biosynthesis; L-valine biosynthesis; L-valine from pyruvate: step 4/4.</text>
</comment>
<keyword evidence="13" id="KW-0808">Transferase</keyword>
<dbReference type="CDD" id="cd00449">
    <property type="entry name" value="PLPDE_IV"/>
    <property type="match status" value="1"/>
</dbReference>
<comment type="pathway">
    <text evidence="2">Amino-acid biosynthesis; L-isoleucine biosynthesis; L-isoleucine from 2-oxobutanoate: step 4/4.</text>
</comment>
<dbReference type="FunFam" id="3.20.10.10:FF:000002">
    <property type="entry name" value="D-alanine aminotransferase"/>
    <property type="match status" value="1"/>
</dbReference>
<dbReference type="InterPro" id="IPR043131">
    <property type="entry name" value="BCAT-like_N"/>
</dbReference>
<evidence type="ECO:0000256" key="10">
    <source>
        <dbReference type="ARBA" id="ARBA00049229"/>
    </source>
</evidence>
<dbReference type="KEGG" id="noj:EJ995_09415"/>
<dbReference type="PROSITE" id="PS00770">
    <property type="entry name" value="AA_TRANSFER_CLASS_4"/>
    <property type="match status" value="1"/>
</dbReference>
<dbReference type="OrthoDB" id="9805628at2"/>
<dbReference type="SUPFAM" id="SSF56752">
    <property type="entry name" value="D-aminoacid aminotransferase-like PLP-dependent enzymes"/>
    <property type="match status" value="1"/>
</dbReference>
<reference evidence="13 14" key="1">
    <citation type="submission" date="2018-12" db="EMBL/GenBank/DDBJ databases">
        <title>Complete genome of Nonlabens sp. MJ115.</title>
        <authorList>
            <person name="Choi H.S."/>
            <person name="Jung J."/>
        </authorList>
    </citation>
    <scope>NUCLEOTIDE SEQUENCE [LARGE SCALE GENOMIC DNA]</scope>
    <source>
        <strain evidence="13 14">MJ115</strain>
    </source>
</reference>
<evidence type="ECO:0000256" key="1">
    <source>
        <dbReference type="ARBA" id="ARBA00001933"/>
    </source>
</evidence>
<evidence type="ECO:0000256" key="4">
    <source>
        <dbReference type="ARBA" id="ARBA00005072"/>
    </source>
</evidence>